<feature type="signal peptide" evidence="1">
    <location>
        <begin position="1"/>
        <end position="16"/>
    </location>
</feature>
<keyword evidence="3" id="KW-1185">Reference proteome</keyword>
<protein>
    <submittedName>
        <fullName evidence="2">Uncharacterized protein</fullName>
    </submittedName>
</protein>
<dbReference type="Proteomes" id="UP001286313">
    <property type="component" value="Unassembled WGS sequence"/>
</dbReference>
<dbReference type="AlphaFoldDB" id="A0AAE1ES63"/>
<evidence type="ECO:0000313" key="3">
    <source>
        <dbReference type="Proteomes" id="UP001286313"/>
    </source>
</evidence>
<sequence>MSLPSPMALCLGTVLALCLVALNELGGHMNLTQSTTPDLPLARVGEVQVPGRVVVWVHPAPDCDPSSIRLCSFLTPVPALAP</sequence>
<evidence type="ECO:0000313" key="2">
    <source>
        <dbReference type="EMBL" id="KAK3860441.1"/>
    </source>
</evidence>
<keyword evidence="1" id="KW-0732">Signal</keyword>
<gene>
    <name evidence="2" type="ORF">Pcinc_033510</name>
</gene>
<dbReference type="EMBL" id="JAWQEG010004731">
    <property type="protein sequence ID" value="KAK3860441.1"/>
    <property type="molecule type" value="Genomic_DNA"/>
</dbReference>
<accession>A0AAE1ES63</accession>
<organism evidence="2 3">
    <name type="scientific">Petrolisthes cinctipes</name>
    <name type="common">Flat porcelain crab</name>
    <dbReference type="NCBI Taxonomy" id="88211"/>
    <lineage>
        <taxon>Eukaryota</taxon>
        <taxon>Metazoa</taxon>
        <taxon>Ecdysozoa</taxon>
        <taxon>Arthropoda</taxon>
        <taxon>Crustacea</taxon>
        <taxon>Multicrustacea</taxon>
        <taxon>Malacostraca</taxon>
        <taxon>Eumalacostraca</taxon>
        <taxon>Eucarida</taxon>
        <taxon>Decapoda</taxon>
        <taxon>Pleocyemata</taxon>
        <taxon>Anomura</taxon>
        <taxon>Galatheoidea</taxon>
        <taxon>Porcellanidae</taxon>
        <taxon>Petrolisthes</taxon>
    </lineage>
</organism>
<evidence type="ECO:0000256" key="1">
    <source>
        <dbReference type="SAM" id="SignalP"/>
    </source>
</evidence>
<comment type="caution">
    <text evidence="2">The sequence shown here is derived from an EMBL/GenBank/DDBJ whole genome shotgun (WGS) entry which is preliminary data.</text>
</comment>
<proteinExistence type="predicted"/>
<name>A0AAE1ES63_PETCI</name>
<reference evidence="2" key="1">
    <citation type="submission" date="2023-10" db="EMBL/GenBank/DDBJ databases">
        <title>Genome assemblies of two species of porcelain crab, Petrolisthes cinctipes and Petrolisthes manimaculis (Anomura: Porcellanidae).</title>
        <authorList>
            <person name="Angst P."/>
        </authorList>
    </citation>
    <scope>NUCLEOTIDE SEQUENCE</scope>
    <source>
        <strain evidence="2">PB745_01</strain>
        <tissue evidence="2">Gill</tissue>
    </source>
</reference>
<feature type="chain" id="PRO_5042121005" evidence="1">
    <location>
        <begin position="17"/>
        <end position="82"/>
    </location>
</feature>